<organism evidence="4 5">
    <name type="scientific">Streptomyces endocoffeicus</name>
    <dbReference type="NCBI Taxonomy" id="2898945"/>
    <lineage>
        <taxon>Bacteria</taxon>
        <taxon>Bacillati</taxon>
        <taxon>Actinomycetota</taxon>
        <taxon>Actinomycetes</taxon>
        <taxon>Kitasatosporales</taxon>
        <taxon>Streptomycetaceae</taxon>
        <taxon>Streptomyces</taxon>
    </lineage>
</organism>
<proteinExistence type="predicted"/>
<dbReference type="PANTHER" id="PTHR43283:SF11">
    <property type="entry name" value="BETA-LACTAMASE-RELATED DOMAIN-CONTAINING PROTEIN"/>
    <property type="match status" value="1"/>
</dbReference>
<name>A0ABS1Q2Y0_9ACTN</name>
<dbReference type="InterPro" id="IPR001466">
    <property type="entry name" value="Beta-lactam-related"/>
</dbReference>
<keyword evidence="5" id="KW-1185">Reference proteome</keyword>
<dbReference type="InterPro" id="IPR012338">
    <property type="entry name" value="Beta-lactam/transpept-like"/>
</dbReference>
<accession>A0ABS1Q2Y0</accession>
<evidence type="ECO:0000313" key="4">
    <source>
        <dbReference type="EMBL" id="MBL1119023.1"/>
    </source>
</evidence>
<protein>
    <submittedName>
        <fullName evidence="4">Serine hydrolase</fullName>
    </submittedName>
</protein>
<evidence type="ECO:0000259" key="3">
    <source>
        <dbReference type="Pfam" id="PF00144"/>
    </source>
</evidence>
<feature type="domain" description="Beta-lactamase-related" evidence="3">
    <location>
        <begin position="129"/>
        <end position="392"/>
    </location>
</feature>
<evidence type="ECO:0000256" key="1">
    <source>
        <dbReference type="ARBA" id="ARBA00022801"/>
    </source>
</evidence>
<dbReference type="InterPro" id="IPR050789">
    <property type="entry name" value="Diverse_Enzym_Activities"/>
</dbReference>
<dbReference type="EMBL" id="JAERRG010000027">
    <property type="protein sequence ID" value="MBL1119023.1"/>
    <property type="molecule type" value="Genomic_DNA"/>
</dbReference>
<dbReference type="Gene3D" id="3.40.710.10">
    <property type="entry name" value="DD-peptidase/beta-lactamase superfamily"/>
    <property type="match status" value="1"/>
</dbReference>
<gene>
    <name evidence="4" type="ORF">JK364_42670</name>
</gene>
<evidence type="ECO:0000313" key="5">
    <source>
        <dbReference type="Proteomes" id="UP000621510"/>
    </source>
</evidence>
<reference evidence="4 5" key="1">
    <citation type="submission" date="2021-01" db="EMBL/GenBank/DDBJ databases">
        <title>WGS of actinomycetes isolated from Thailand.</title>
        <authorList>
            <person name="Thawai C."/>
        </authorList>
    </citation>
    <scope>NUCLEOTIDE SEQUENCE [LARGE SCALE GENOMIC DNA]</scope>
    <source>
        <strain evidence="4 5">CA3R110</strain>
    </source>
</reference>
<keyword evidence="1 4" id="KW-0378">Hydrolase</keyword>
<sequence length="413" mass="44808">MCARCAEFTRLQHFPPAPRRASSCAAVFPWCTRTSHSPVLVPAHYEPARTGRTESVLPREGERLDDGPVSDAWAGVDSVALERAVRERAGRPVAGVEDMRSYLAAQVADVSHREVLGPLRAGHGPGGVVVRRGEVLARWGDPARVEMAFSATKSVLALVAGVAFDDGLLRLDEPVCGSVELPQFSDEHGRRITWRQLLDQTSQWEGELWGKPTGVDAQSVREGTESAGGPPGEGWAYNDVRVNLTALALTVLVRRPLPEVLRARVMEPIGASGSWSWHGYDNSFVDVGGVRLPVVSGGAHWGGGLWISALDLARIGRLCLNGGEWAGRRIVSRRWIEALWTPCAVKPEYGLSWWLNDGRVVWPQAPSTGRCARGNGGNHLLWVDPARDLTLVSRWGADVEALVAAVSEAVRPC</sequence>
<dbReference type="GO" id="GO:0016787">
    <property type="term" value="F:hydrolase activity"/>
    <property type="evidence" value="ECO:0007669"/>
    <property type="project" value="UniProtKB-KW"/>
</dbReference>
<comment type="caution">
    <text evidence="4">The sequence shown here is derived from an EMBL/GenBank/DDBJ whole genome shotgun (WGS) entry which is preliminary data.</text>
</comment>
<evidence type="ECO:0000256" key="2">
    <source>
        <dbReference type="SAM" id="MobiDB-lite"/>
    </source>
</evidence>
<feature type="region of interest" description="Disordered" evidence="2">
    <location>
        <begin position="210"/>
        <end position="232"/>
    </location>
</feature>
<dbReference type="Proteomes" id="UP000621510">
    <property type="component" value="Unassembled WGS sequence"/>
</dbReference>
<dbReference type="PANTHER" id="PTHR43283">
    <property type="entry name" value="BETA-LACTAMASE-RELATED"/>
    <property type="match status" value="1"/>
</dbReference>
<dbReference type="SUPFAM" id="SSF56601">
    <property type="entry name" value="beta-lactamase/transpeptidase-like"/>
    <property type="match status" value="1"/>
</dbReference>
<dbReference type="Pfam" id="PF00144">
    <property type="entry name" value="Beta-lactamase"/>
    <property type="match status" value="1"/>
</dbReference>